<dbReference type="PANTHER" id="PTHR12322">
    <property type="entry name" value="DOUBLESEX AND MAB-3 RELATED TRANSCRIPTION FACTOR DMRT"/>
    <property type="match status" value="1"/>
</dbReference>
<dbReference type="InterPro" id="IPR026607">
    <property type="entry name" value="DMRT"/>
</dbReference>
<feature type="compositionally biased region" description="Low complexity" evidence="6">
    <location>
        <begin position="361"/>
        <end position="376"/>
    </location>
</feature>
<dbReference type="SMART" id="SM00301">
    <property type="entry name" value="DM"/>
    <property type="match status" value="1"/>
</dbReference>
<dbReference type="PROSITE" id="PS40000">
    <property type="entry name" value="DM_1"/>
    <property type="match status" value="1"/>
</dbReference>
<dbReference type="Gene3D" id="4.10.1040.10">
    <property type="entry name" value="DM DNA-binding domain"/>
    <property type="match status" value="1"/>
</dbReference>
<evidence type="ECO:0000256" key="1">
    <source>
        <dbReference type="ARBA" id="ARBA00022723"/>
    </source>
</evidence>
<dbReference type="Proteomes" id="UP001153712">
    <property type="component" value="Chromosome 6"/>
</dbReference>
<dbReference type="EMBL" id="OU900099">
    <property type="protein sequence ID" value="CAG9863232.1"/>
    <property type="molecule type" value="Genomic_DNA"/>
</dbReference>
<dbReference type="PROSITE" id="PS50809">
    <property type="entry name" value="DM_2"/>
    <property type="match status" value="1"/>
</dbReference>
<dbReference type="InterPro" id="IPR001275">
    <property type="entry name" value="DM_DNA-bd"/>
</dbReference>
<sequence length="386" mass="43480">MSDSQEYENKLDVNASSTSASPRTPPKCARCRNHSKKIALKGHKRYCMYRSCKCEKCRLTSERQRVMAMQTALRRAQAQDEVMLRNGNVNPEEIGIVPAGQQSPPLVTSLRRRFDCDSSGSSQCSDQLSAKVMKVTPIPMGHQSPPPPLKRRLDCDFSGASQMGEPPSKLIRLTPPSEIPSTTSTNFSSIVDCHSSYPPDCKVAQSSDLLEDCQKLLERFKYPWEMMPLMYAILKDARADLEEASRRIDEGQLVEVLLNLCNRVRDKFHLSWRMISLVSVVLKYSKQNEDNAFTRIEEAFRETQNLREARAVPNLALQCSYQTIPWNHPSLYASAFYYSPWLLNPNSCHYPSSTLLSTAPTTCSSPSSPTANSPLAYTPIRPESRT</sequence>
<keyword evidence="4 5" id="KW-0539">Nucleus</keyword>
<accession>A0A9N9TV46</accession>
<dbReference type="SMART" id="SM01143">
    <property type="entry name" value="DSX_dimer"/>
    <property type="match status" value="2"/>
</dbReference>
<keyword evidence="9" id="KW-1185">Reference proteome</keyword>
<organism evidence="8 9">
    <name type="scientific">Phyllotreta striolata</name>
    <name type="common">Striped flea beetle</name>
    <name type="synonym">Crioceris striolata</name>
    <dbReference type="NCBI Taxonomy" id="444603"/>
    <lineage>
        <taxon>Eukaryota</taxon>
        <taxon>Metazoa</taxon>
        <taxon>Ecdysozoa</taxon>
        <taxon>Arthropoda</taxon>
        <taxon>Hexapoda</taxon>
        <taxon>Insecta</taxon>
        <taxon>Pterygota</taxon>
        <taxon>Neoptera</taxon>
        <taxon>Endopterygota</taxon>
        <taxon>Coleoptera</taxon>
        <taxon>Polyphaga</taxon>
        <taxon>Cucujiformia</taxon>
        <taxon>Chrysomeloidea</taxon>
        <taxon>Chrysomelidae</taxon>
        <taxon>Galerucinae</taxon>
        <taxon>Alticini</taxon>
        <taxon>Phyllotreta</taxon>
    </lineage>
</organism>
<evidence type="ECO:0000256" key="2">
    <source>
        <dbReference type="ARBA" id="ARBA00022833"/>
    </source>
</evidence>
<evidence type="ECO:0000256" key="5">
    <source>
        <dbReference type="PROSITE-ProRule" id="PRU00070"/>
    </source>
</evidence>
<name>A0A9N9TV46_PHYSR</name>
<evidence type="ECO:0000256" key="3">
    <source>
        <dbReference type="ARBA" id="ARBA00023125"/>
    </source>
</evidence>
<feature type="domain" description="DM" evidence="7">
    <location>
        <begin position="28"/>
        <end position="75"/>
    </location>
</feature>
<evidence type="ECO:0000259" key="7">
    <source>
        <dbReference type="PROSITE" id="PS50809"/>
    </source>
</evidence>
<feature type="region of interest" description="Disordered" evidence="6">
    <location>
        <begin position="1"/>
        <end position="28"/>
    </location>
</feature>
<dbReference type="GO" id="GO:0000981">
    <property type="term" value="F:DNA-binding transcription factor activity, RNA polymerase II-specific"/>
    <property type="evidence" value="ECO:0007669"/>
    <property type="project" value="TreeGrafter"/>
</dbReference>
<dbReference type="PANTHER" id="PTHR12322:SF116">
    <property type="entry name" value="DOUBLESEX-MAB RELATED 99B"/>
    <property type="match status" value="1"/>
</dbReference>
<dbReference type="InterPro" id="IPR036407">
    <property type="entry name" value="DM_DNA-bd_sf"/>
</dbReference>
<dbReference type="GO" id="GO:0046872">
    <property type="term" value="F:metal ion binding"/>
    <property type="evidence" value="ECO:0007669"/>
    <property type="project" value="UniProtKB-KW"/>
</dbReference>
<dbReference type="Pfam" id="PF00751">
    <property type="entry name" value="DM"/>
    <property type="match status" value="1"/>
</dbReference>
<dbReference type="Gene3D" id="1.10.8.10">
    <property type="entry name" value="DNA helicase RuvA subunit, C-terminal domain"/>
    <property type="match status" value="2"/>
</dbReference>
<gene>
    <name evidence="8" type="ORF">PHYEVI_LOCUS9530</name>
</gene>
<dbReference type="GO" id="GO:0000978">
    <property type="term" value="F:RNA polymerase II cis-regulatory region sequence-specific DNA binding"/>
    <property type="evidence" value="ECO:0007669"/>
    <property type="project" value="TreeGrafter"/>
</dbReference>
<keyword evidence="2 5" id="KW-0862">Zinc</keyword>
<evidence type="ECO:0000313" key="8">
    <source>
        <dbReference type="EMBL" id="CAG9863232.1"/>
    </source>
</evidence>
<evidence type="ECO:0000256" key="4">
    <source>
        <dbReference type="ARBA" id="ARBA00023242"/>
    </source>
</evidence>
<protein>
    <recommendedName>
        <fullName evidence="7">DM domain-containing protein</fullName>
    </recommendedName>
</protein>
<dbReference type="GO" id="GO:0007548">
    <property type="term" value="P:sex differentiation"/>
    <property type="evidence" value="ECO:0007669"/>
    <property type="project" value="TreeGrafter"/>
</dbReference>
<keyword evidence="3 5" id="KW-0238">DNA-binding</keyword>
<dbReference type="GO" id="GO:0005634">
    <property type="term" value="C:nucleus"/>
    <property type="evidence" value="ECO:0007669"/>
    <property type="project" value="UniProtKB-SubCell"/>
</dbReference>
<keyword evidence="1 5" id="KW-0479">Metal-binding</keyword>
<feature type="region of interest" description="Disordered" evidence="6">
    <location>
        <begin position="361"/>
        <end position="386"/>
    </location>
</feature>
<evidence type="ECO:0000313" key="9">
    <source>
        <dbReference type="Proteomes" id="UP001153712"/>
    </source>
</evidence>
<dbReference type="InterPro" id="IPR014932">
    <property type="entry name" value="DSX_dimer"/>
</dbReference>
<feature type="DNA-binding region" description="DM" evidence="5">
    <location>
        <begin position="28"/>
        <end position="75"/>
    </location>
</feature>
<dbReference type="SUPFAM" id="SSF82927">
    <property type="entry name" value="Cysteine-rich DNA binding domain, (DM domain)"/>
    <property type="match status" value="1"/>
</dbReference>
<reference evidence="8" key="1">
    <citation type="submission" date="2022-01" db="EMBL/GenBank/DDBJ databases">
        <authorList>
            <person name="King R."/>
        </authorList>
    </citation>
    <scope>NUCLEOTIDE SEQUENCE</scope>
</reference>
<evidence type="ECO:0000256" key="6">
    <source>
        <dbReference type="SAM" id="MobiDB-lite"/>
    </source>
</evidence>
<dbReference type="AlphaFoldDB" id="A0A9N9TV46"/>
<comment type="subcellular location">
    <subcellularLocation>
        <location evidence="5">Nucleus</location>
    </subcellularLocation>
</comment>
<proteinExistence type="predicted"/>
<dbReference type="OrthoDB" id="5842031at2759"/>
<dbReference type="FunFam" id="4.10.1040.10:FF:000001">
    <property type="entry name" value="doublesex- and mab-3-related transcription factor 1"/>
    <property type="match status" value="1"/>
</dbReference>
<dbReference type="Pfam" id="PF08828">
    <property type="entry name" value="DSX_dimer"/>
    <property type="match status" value="2"/>
</dbReference>